<proteinExistence type="predicted"/>
<accession>A0A7R9DUA1</accession>
<dbReference type="AlphaFoldDB" id="A0A7R9DUA1"/>
<evidence type="ECO:0000313" key="1">
    <source>
        <dbReference type="EMBL" id="CAD7420157.1"/>
    </source>
</evidence>
<protein>
    <submittedName>
        <fullName evidence="1">Uncharacterized protein</fullName>
    </submittedName>
</protein>
<organism evidence="1">
    <name type="scientific">Timema poppense</name>
    <name type="common">Walking stick</name>
    <dbReference type="NCBI Taxonomy" id="170557"/>
    <lineage>
        <taxon>Eukaryota</taxon>
        <taxon>Metazoa</taxon>
        <taxon>Ecdysozoa</taxon>
        <taxon>Arthropoda</taxon>
        <taxon>Hexapoda</taxon>
        <taxon>Insecta</taxon>
        <taxon>Pterygota</taxon>
        <taxon>Neoptera</taxon>
        <taxon>Polyneoptera</taxon>
        <taxon>Phasmatodea</taxon>
        <taxon>Timematodea</taxon>
        <taxon>Timematoidea</taxon>
        <taxon>Timematidae</taxon>
        <taxon>Timema</taxon>
    </lineage>
</organism>
<dbReference type="EMBL" id="OD027792">
    <property type="protein sequence ID" value="CAD7420157.1"/>
    <property type="molecule type" value="Genomic_DNA"/>
</dbReference>
<reference evidence="1" key="1">
    <citation type="submission" date="2020-11" db="EMBL/GenBank/DDBJ databases">
        <authorList>
            <person name="Tran Van P."/>
        </authorList>
    </citation>
    <scope>NUCLEOTIDE SEQUENCE</scope>
</reference>
<gene>
    <name evidence="1" type="ORF">TPSB3V08_LOCUS13572</name>
</gene>
<name>A0A7R9DUA1_TIMPO</name>
<sequence>MASLVLTDSSQLTSNSQHLDIYSSPMASLVLTDSSQLTSNSQHLDIYSSLMASLVMTDSSQLTSDSQHLGIYSSLMASLVLTDSSQLTSDSQHLGIYSSPMASLVLTDSSQLTSDSQHLDFIFRAGHPRSSLRRWMSLFLFVFPSVGHFLDRKTETRTRWKVSGTEGDPIVAANNWELIYTNSCVYTLEPITRHSFQLYHDRCKRTTCVTSLRGILQLQLYHDRCKRTTCVTSLRRILQLQAIPRSL</sequence>